<dbReference type="PANTHER" id="PTHR13269:SF6">
    <property type="entry name" value="NUCLEOPORIN NDC1"/>
    <property type="match status" value="1"/>
</dbReference>
<dbReference type="GO" id="GO:0006999">
    <property type="term" value="P:nuclear pore organization"/>
    <property type="evidence" value="ECO:0007669"/>
    <property type="project" value="TreeGrafter"/>
</dbReference>
<keyword evidence="10" id="KW-0906">Nuclear pore complex</keyword>
<evidence type="ECO:0000256" key="6">
    <source>
        <dbReference type="ARBA" id="ARBA00022816"/>
    </source>
</evidence>
<keyword evidence="8" id="KW-1133">Transmembrane helix</keyword>
<dbReference type="GO" id="GO:0051028">
    <property type="term" value="P:mRNA transport"/>
    <property type="evidence" value="ECO:0007669"/>
    <property type="project" value="UniProtKB-KW"/>
</dbReference>
<evidence type="ECO:0000256" key="4">
    <source>
        <dbReference type="ARBA" id="ARBA00022448"/>
    </source>
</evidence>
<evidence type="ECO:0000256" key="7">
    <source>
        <dbReference type="ARBA" id="ARBA00022927"/>
    </source>
</evidence>
<evidence type="ECO:0000313" key="13">
    <source>
        <dbReference type="EMBL" id="KAL1504344.1"/>
    </source>
</evidence>
<evidence type="ECO:0000256" key="3">
    <source>
        <dbReference type="ARBA" id="ARBA00005760"/>
    </source>
</evidence>
<dbReference type="PANTHER" id="PTHR13269">
    <property type="entry name" value="NUCLEOPORIN NDC1"/>
    <property type="match status" value="1"/>
</dbReference>
<dbReference type="AlphaFoldDB" id="A0AB34IS82"/>
<organism evidence="13 14">
    <name type="scientific">Prymnesium parvum</name>
    <name type="common">Toxic golden alga</name>
    <dbReference type="NCBI Taxonomy" id="97485"/>
    <lineage>
        <taxon>Eukaryota</taxon>
        <taxon>Haptista</taxon>
        <taxon>Haptophyta</taxon>
        <taxon>Prymnesiophyceae</taxon>
        <taxon>Prymnesiales</taxon>
        <taxon>Prymnesiaceae</taxon>
        <taxon>Prymnesium</taxon>
    </lineage>
</organism>
<keyword evidence="5" id="KW-0812">Transmembrane</keyword>
<evidence type="ECO:0000256" key="5">
    <source>
        <dbReference type="ARBA" id="ARBA00022692"/>
    </source>
</evidence>
<evidence type="ECO:0000256" key="9">
    <source>
        <dbReference type="ARBA" id="ARBA00023010"/>
    </source>
</evidence>
<dbReference type="Proteomes" id="UP001515480">
    <property type="component" value="Unassembled WGS sequence"/>
</dbReference>
<protein>
    <recommendedName>
        <fullName evidence="15">Nucleoporin NDC1</fullName>
    </recommendedName>
</protein>
<dbReference type="GO" id="GO:0070762">
    <property type="term" value="C:nuclear pore transmembrane ring"/>
    <property type="evidence" value="ECO:0007669"/>
    <property type="project" value="TreeGrafter"/>
</dbReference>
<dbReference type="GO" id="GO:0015031">
    <property type="term" value="P:protein transport"/>
    <property type="evidence" value="ECO:0007669"/>
    <property type="project" value="UniProtKB-KW"/>
</dbReference>
<keyword evidence="6" id="KW-0509">mRNA transport</keyword>
<sequence length="509" mass="54301">MSSLLPHDAARSKLRVLIMRADRARFGASVLVLLCTSAPPALLLGGLSFLGLLLRTLLLAAHRAILIRMVPPPPSPSSLTLRTYLRAHAPPLLATLGGLCALALLASLDAHALPLPPPFLRASADCPAPHASLAELCALLVGLAAVAQYAASPSLRTPRWPLLLQDVYLRLRPHALAAAADGLRLAGGCLALALCIRAARHSLAPPLEPRCDAAEGAEGAVAASGLLLLRGAAFLFSVRLSFIGATVAYTQPLSFEPSRVGAEEDVLQLALEAHDKPLTQHLAFLDVFELSEMSPTRRSALYTSRRGAGWPKLLNSLLRPIDAMTLALEHARKQPSQPIVRMAPGAGKLWRLLASWRHIAVCSQMFGASQLVIWATQASANLVAASIREDVLGTVQLNDSLEKTLGTLLRCLLALDGYVGQGATVGVPSAMTRLRLGSQPRSQQDAALLVSEAMPAYLRAVGAQRATALEAALQRCVYLLVHTFQDHISRVRLPLELQTKLDLFIRGIA</sequence>
<evidence type="ECO:0008006" key="15">
    <source>
        <dbReference type="Google" id="ProtNLM"/>
    </source>
</evidence>
<evidence type="ECO:0000313" key="14">
    <source>
        <dbReference type="Proteomes" id="UP001515480"/>
    </source>
</evidence>
<dbReference type="Pfam" id="PF09531">
    <property type="entry name" value="Ndc1_Nup"/>
    <property type="match status" value="1"/>
</dbReference>
<keyword evidence="12" id="KW-0539">Nucleus</keyword>
<evidence type="ECO:0000256" key="2">
    <source>
        <dbReference type="ARBA" id="ARBA00004567"/>
    </source>
</evidence>
<comment type="similarity">
    <text evidence="3">Belongs to the NDC1 family.</text>
</comment>
<keyword evidence="14" id="KW-1185">Reference proteome</keyword>
<dbReference type="EMBL" id="JBGBPQ010000020">
    <property type="protein sequence ID" value="KAL1504344.1"/>
    <property type="molecule type" value="Genomic_DNA"/>
</dbReference>
<comment type="caution">
    <text evidence="13">The sequence shown here is derived from an EMBL/GenBank/DDBJ whole genome shotgun (WGS) entry which is preliminary data.</text>
</comment>
<dbReference type="InterPro" id="IPR019049">
    <property type="entry name" value="Nucleoporin_prot_Ndc1/Nup"/>
</dbReference>
<proteinExistence type="inferred from homology"/>
<keyword evidence="11" id="KW-0472">Membrane</keyword>
<comment type="subcellular location">
    <subcellularLocation>
        <location evidence="1">Nucleus membrane</location>
        <topology evidence="1">Multi-pass membrane protein</topology>
    </subcellularLocation>
    <subcellularLocation>
        <location evidence="2">Nucleus</location>
        <location evidence="2">Nuclear pore complex</location>
    </subcellularLocation>
</comment>
<name>A0AB34IS82_PRYPA</name>
<keyword evidence="9" id="KW-0811">Translocation</keyword>
<evidence type="ECO:0000256" key="12">
    <source>
        <dbReference type="ARBA" id="ARBA00023242"/>
    </source>
</evidence>
<reference evidence="13 14" key="1">
    <citation type="journal article" date="2024" name="Science">
        <title>Giant polyketide synthase enzymes in the biosynthesis of giant marine polyether toxins.</title>
        <authorList>
            <person name="Fallon T.R."/>
            <person name="Shende V.V."/>
            <person name="Wierzbicki I.H."/>
            <person name="Pendleton A.L."/>
            <person name="Watervoot N.F."/>
            <person name="Auber R.P."/>
            <person name="Gonzalez D.J."/>
            <person name="Wisecaver J.H."/>
            <person name="Moore B.S."/>
        </authorList>
    </citation>
    <scope>NUCLEOTIDE SEQUENCE [LARGE SCALE GENOMIC DNA]</scope>
    <source>
        <strain evidence="13 14">12B1</strain>
    </source>
</reference>
<keyword evidence="4" id="KW-0813">Transport</keyword>
<keyword evidence="7" id="KW-0653">Protein transport</keyword>
<dbReference type="GO" id="GO:0031965">
    <property type="term" value="C:nuclear membrane"/>
    <property type="evidence" value="ECO:0007669"/>
    <property type="project" value="UniProtKB-SubCell"/>
</dbReference>
<evidence type="ECO:0000256" key="11">
    <source>
        <dbReference type="ARBA" id="ARBA00023136"/>
    </source>
</evidence>
<evidence type="ECO:0000256" key="8">
    <source>
        <dbReference type="ARBA" id="ARBA00022989"/>
    </source>
</evidence>
<evidence type="ECO:0000256" key="1">
    <source>
        <dbReference type="ARBA" id="ARBA00004232"/>
    </source>
</evidence>
<accession>A0AB34IS82</accession>
<dbReference type="GO" id="GO:0030674">
    <property type="term" value="F:protein-macromolecule adaptor activity"/>
    <property type="evidence" value="ECO:0007669"/>
    <property type="project" value="TreeGrafter"/>
</dbReference>
<gene>
    <name evidence="13" type="ORF">AB1Y20_010750</name>
</gene>
<evidence type="ECO:0000256" key="10">
    <source>
        <dbReference type="ARBA" id="ARBA00023132"/>
    </source>
</evidence>